<keyword evidence="3" id="KW-1185">Reference proteome</keyword>
<dbReference type="AlphaFoldDB" id="C7NT46"/>
<feature type="transmembrane region" description="Helical" evidence="1">
    <location>
        <begin position="12"/>
        <end position="35"/>
    </location>
</feature>
<keyword evidence="1" id="KW-0812">Transmembrane</keyword>
<proteinExistence type="predicted"/>
<accession>C7NT46</accession>
<dbReference type="Proteomes" id="UP000002071">
    <property type="component" value="Chromosome"/>
</dbReference>
<dbReference type="HOGENOM" id="CLU_2765913_0_0_2"/>
<dbReference type="STRING" id="519442.Huta_1953"/>
<evidence type="ECO:0000313" key="2">
    <source>
        <dbReference type="EMBL" id="ACV12121.1"/>
    </source>
</evidence>
<gene>
    <name evidence="2" type="ordered locus">Huta_1953</name>
</gene>
<keyword evidence="1" id="KW-1133">Transmembrane helix</keyword>
<dbReference type="GeneID" id="8384246"/>
<dbReference type="KEGG" id="hut:Huta_1953"/>
<dbReference type="EMBL" id="CP001687">
    <property type="protein sequence ID" value="ACV12121.1"/>
    <property type="molecule type" value="Genomic_DNA"/>
</dbReference>
<dbReference type="eggNOG" id="arCOG11542">
    <property type="taxonomic scope" value="Archaea"/>
</dbReference>
<keyword evidence="1" id="KW-0472">Membrane</keyword>
<evidence type="ECO:0000313" key="3">
    <source>
        <dbReference type="Proteomes" id="UP000002071"/>
    </source>
</evidence>
<feature type="transmembrane region" description="Helical" evidence="1">
    <location>
        <begin position="41"/>
        <end position="63"/>
    </location>
</feature>
<name>C7NT46_HALUD</name>
<dbReference type="RefSeq" id="WP_015789692.1">
    <property type="nucleotide sequence ID" value="NC_013158.1"/>
</dbReference>
<reference evidence="2 3" key="1">
    <citation type="journal article" date="2009" name="Stand. Genomic Sci.">
        <title>Complete genome sequence of Halorhabdus utahensis type strain (AX-2).</title>
        <authorList>
            <person name="Anderson I."/>
            <person name="Tindall B.J."/>
            <person name="Pomrenke H."/>
            <person name="Goker M."/>
            <person name="Lapidus A."/>
            <person name="Nolan M."/>
            <person name="Copeland A."/>
            <person name="Glavina Del Rio T."/>
            <person name="Chen F."/>
            <person name="Tice H."/>
            <person name="Cheng J.F."/>
            <person name="Lucas S."/>
            <person name="Chertkov O."/>
            <person name="Bruce D."/>
            <person name="Brettin T."/>
            <person name="Detter J.C."/>
            <person name="Han C."/>
            <person name="Goodwin L."/>
            <person name="Land M."/>
            <person name="Hauser L."/>
            <person name="Chang Y.J."/>
            <person name="Jeffries C.D."/>
            <person name="Pitluck S."/>
            <person name="Pati A."/>
            <person name="Mavromatis K."/>
            <person name="Ivanova N."/>
            <person name="Ovchinnikova G."/>
            <person name="Chen A."/>
            <person name="Palaniappan K."/>
            <person name="Chain P."/>
            <person name="Rohde M."/>
            <person name="Bristow J."/>
            <person name="Eisen J.A."/>
            <person name="Markowitz V."/>
            <person name="Hugenholtz P."/>
            <person name="Kyrpides N.C."/>
            <person name="Klenk H.P."/>
        </authorList>
    </citation>
    <scope>NUCLEOTIDE SEQUENCE [LARGE SCALE GENOMIC DNA]</scope>
    <source>
        <strain evidence="3">DSM 12940 / JCM 11049 / AX-2</strain>
    </source>
</reference>
<evidence type="ECO:0000256" key="1">
    <source>
        <dbReference type="SAM" id="Phobius"/>
    </source>
</evidence>
<protein>
    <submittedName>
        <fullName evidence="2">Uncharacterized protein</fullName>
    </submittedName>
</protein>
<sequence length="72" mass="7901">MSKTPVEENFVTRIILGLVVIYAMMIVGGAVGGSMSSVNRYAVWLGFVVGAIFVFGIFTVAYYQYSQSYDSE</sequence>
<organism evidence="2 3">
    <name type="scientific">Halorhabdus utahensis (strain DSM 12940 / JCM 11049 / AX-2)</name>
    <dbReference type="NCBI Taxonomy" id="519442"/>
    <lineage>
        <taxon>Archaea</taxon>
        <taxon>Methanobacteriati</taxon>
        <taxon>Methanobacteriota</taxon>
        <taxon>Stenosarchaea group</taxon>
        <taxon>Halobacteria</taxon>
        <taxon>Halobacteriales</taxon>
        <taxon>Haloarculaceae</taxon>
        <taxon>Halorhabdus</taxon>
    </lineage>
</organism>